<evidence type="ECO:0000256" key="10">
    <source>
        <dbReference type="ARBA" id="ARBA00048046"/>
    </source>
</evidence>
<evidence type="ECO:0000259" key="13">
    <source>
        <dbReference type="PROSITE" id="PS50893"/>
    </source>
</evidence>
<evidence type="ECO:0000256" key="3">
    <source>
        <dbReference type="ARBA" id="ARBA00022692"/>
    </source>
</evidence>
<keyword evidence="3 12" id="KW-0812">Transmembrane</keyword>
<keyword evidence="5" id="KW-0067">ATP-binding</keyword>
<comment type="catalytic activity">
    <reaction evidence="10">
        <text>(glutathione)4[2Fe(III)-2S] cluster(in) + ATP + H2O = (glutathione)4[2Fe(III)-2S] cluster(out) + ADP + phosphate + H(+)</text>
        <dbReference type="Rhea" id="RHEA:67028"/>
        <dbReference type="ChEBI" id="CHEBI:15377"/>
        <dbReference type="ChEBI" id="CHEBI:15378"/>
        <dbReference type="ChEBI" id="CHEBI:30616"/>
        <dbReference type="ChEBI" id="CHEBI:43474"/>
        <dbReference type="ChEBI" id="CHEBI:167627"/>
        <dbReference type="ChEBI" id="CHEBI:456216"/>
    </reaction>
    <physiologicalReaction direction="left-to-right" evidence="10">
        <dbReference type="Rhea" id="RHEA:67029"/>
    </physiologicalReaction>
</comment>
<dbReference type="Proteomes" id="UP000472276">
    <property type="component" value="Unassembled WGS sequence"/>
</dbReference>
<evidence type="ECO:0000313" key="16">
    <source>
        <dbReference type="Proteomes" id="UP000472276"/>
    </source>
</evidence>
<feature type="transmembrane region" description="Helical" evidence="12">
    <location>
        <begin position="286"/>
        <end position="307"/>
    </location>
</feature>
<evidence type="ECO:0000259" key="14">
    <source>
        <dbReference type="PROSITE" id="PS50929"/>
    </source>
</evidence>
<keyword evidence="16" id="KW-1185">Reference proteome</keyword>
<dbReference type="InterPro" id="IPR039421">
    <property type="entry name" value="Type_1_exporter"/>
</dbReference>
<name>A0A668UW78_OREAU</name>
<feature type="compositionally biased region" description="Basic and acidic residues" evidence="11">
    <location>
        <begin position="605"/>
        <end position="617"/>
    </location>
</feature>
<dbReference type="Pfam" id="PF00664">
    <property type="entry name" value="ABC_membrane"/>
    <property type="match status" value="1"/>
</dbReference>
<evidence type="ECO:0000256" key="5">
    <source>
        <dbReference type="ARBA" id="ARBA00022840"/>
    </source>
</evidence>
<dbReference type="InterPro" id="IPR003439">
    <property type="entry name" value="ABC_transporter-like_ATP-bd"/>
</dbReference>
<keyword evidence="4" id="KW-0547">Nucleotide-binding</keyword>
<dbReference type="GO" id="GO:0140359">
    <property type="term" value="F:ABC-type transporter activity"/>
    <property type="evidence" value="ECO:0007669"/>
    <property type="project" value="InterPro"/>
</dbReference>
<dbReference type="SUPFAM" id="SSF90123">
    <property type="entry name" value="ABC transporter transmembrane region"/>
    <property type="match status" value="1"/>
</dbReference>
<dbReference type="PROSITE" id="PS00211">
    <property type="entry name" value="ABC_TRANSPORTER_1"/>
    <property type="match status" value="1"/>
</dbReference>
<evidence type="ECO:0000256" key="9">
    <source>
        <dbReference type="ARBA" id="ARBA00042945"/>
    </source>
</evidence>
<sequence length="635" mass="70053">MALMLAPLKCGIHIQKRKLALLIRQTSSYHVWNKSRNEPGTGHTRQSTYPSSSPPHLRTATWSTKRSENSRQILEAAKHLQLTDKRTCWHGHAGGGLSADPKNVLKEVNSAQILSAMLSYVWPKDRPDLRARVALSLGLLAGSKITNVMVPFMFKYAVDELNQMSGHMLNLNDAPSTVATMATAVLIGYGASRACAAFFNELRNTVFGKVAQSSIRRIAKNVFLHLHNLDLGFHLSRQTGALSKAIDRGTRGISFVLSALVFNLGPTVFEMALVSAILYYKCGGQFAAVALGTLSAYSIFTILITQWRTRFRIEMNKADNEAGNAAIDSLLNYETVKEKDLAPPLTITPQEATIRFEDVYFEYLEGQKVLNGVSFEVPAGKKVAVVGGSGSGKSTIVRLLFRFYEPQRGNIYIAGKNIRDVSLDSLRKVLGVVPQDAVLFHNTIFYNLQYGKINATPEEVYQVARLAGLHDAILRMPNGYDTQVGERGLKLSGGEKQRVAIARAILKNPPILLYDEATSSLDSITEENILTSMKEMVKDRTSVFIAHRLSTIVDADEIIVLNEGKVAERGTHQALLSTPGSLYGDLWNAQNNRILNSSKNSAEPQAERLSQKEEERRKLQEEILNSVKGCGNCSC</sequence>
<protein>
    <recommendedName>
        <fullName evidence="8">Iron-sulfur clusters transporter ABCB7, mitochondrial</fullName>
    </recommendedName>
    <alternativeName>
        <fullName evidence="9">ATP-binding cassette sub-family B member 7, mitochondrial</fullName>
    </alternativeName>
</protein>
<feature type="region of interest" description="Disordered" evidence="11">
    <location>
        <begin position="596"/>
        <end position="617"/>
    </location>
</feature>
<dbReference type="Pfam" id="PF00005">
    <property type="entry name" value="ABC_tran"/>
    <property type="match status" value="1"/>
</dbReference>
<dbReference type="InterPro" id="IPR017871">
    <property type="entry name" value="ABC_transporter-like_CS"/>
</dbReference>
<evidence type="ECO:0000256" key="8">
    <source>
        <dbReference type="ARBA" id="ARBA00041016"/>
    </source>
</evidence>
<gene>
    <name evidence="15" type="primary">abcb7</name>
</gene>
<evidence type="ECO:0000256" key="12">
    <source>
        <dbReference type="SAM" id="Phobius"/>
    </source>
</evidence>
<dbReference type="GO" id="GO:0006879">
    <property type="term" value="P:intracellular iron ion homeostasis"/>
    <property type="evidence" value="ECO:0007669"/>
    <property type="project" value="TreeGrafter"/>
</dbReference>
<feature type="domain" description="ABC transporter" evidence="13">
    <location>
        <begin position="354"/>
        <end position="588"/>
    </location>
</feature>
<evidence type="ECO:0000313" key="15">
    <source>
        <dbReference type="Ensembl" id="ENSOABP00000043866.2"/>
    </source>
</evidence>
<dbReference type="GO" id="GO:0005524">
    <property type="term" value="F:ATP binding"/>
    <property type="evidence" value="ECO:0007669"/>
    <property type="project" value="UniProtKB-KW"/>
</dbReference>
<reference evidence="15" key="2">
    <citation type="submission" date="2025-09" db="UniProtKB">
        <authorList>
            <consortium name="Ensembl"/>
        </authorList>
    </citation>
    <scope>IDENTIFICATION</scope>
</reference>
<evidence type="ECO:0000256" key="11">
    <source>
        <dbReference type="SAM" id="MobiDB-lite"/>
    </source>
</evidence>
<dbReference type="InterPro" id="IPR003593">
    <property type="entry name" value="AAA+_ATPase"/>
</dbReference>
<reference evidence="15" key="1">
    <citation type="submission" date="2025-08" db="UniProtKB">
        <authorList>
            <consortium name="Ensembl"/>
        </authorList>
    </citation>
    <scope>IDENTIFICATION</scope>
</reference>
<evidence type="ECO:0000256" key="6">
    <source>
        <dbReference type="ARBA" id="ARBA00022989"/>
    </source>
</evidence>
<keyword evidence="7 12" id="KW-0472">Membrane</keyword>
<dbReference type="InterPro" id="IPR036640">
    <property type="entry name" value="ABC1_TM_sf"/>
</dbReference>
<dbReference type="Gene3D" id="3.40.50.300">
    <property type="entry name" value="P-loop containing nucleotide triphosphate hydrolases"/>
    <property type="match status" value="1"/>
</dbReference>
<feature type="transmembrane region" description="Helical" evidence="12">
    <location>
        <begin position="253"/>
        <end position="280"/>
    </location>
</feature>
<dbReference type="CDD" id="cd03253">
    <property type="entry name" value="ABCC_ATM1_transporter"/>
    <property type="match status" value="1"/>
</dbReference>
<dbReference type="Gene3D" id="1.20.1560.10">
    <property type="entry name" value="ABC transporter type 1, transmembrane domain"/>
    <property type="match status" value="2"/>
</dbReference>
<dbReference type="InterPro" id="IPR011527">
    <property type="entry name" value="ABC1_TM_dom"/>
</dbReference>
<accession>A0A668UW78</accession>
<evidence type="ECO:0000256" key="4">
    <source>
        <dbReference type="ARBA" id="ARBA00022741"/>
    </source>
</evidence>
<dbReference type="GO" id="GO:0016887">
    <property type="term" value="F:ATP hydrolysis activity"/>
    <property type="evidence" value="ECO:0007669"/>
    <property type="project" value="InterPro"/>
</dbReference>
<dbReference type="InterPro" id="IPR027417">
    <property type="entry name" value="P-loop_NTPase"/>
</dbReference>
<evidence type="ECO:0000256" key="7">
    <source>
        <dbReference type="ARBA" id="ARBA00023136"/>
    </source>
</evidence>
<feature type="region of interest" description="Disordered" evidence="11">
    <location>
        <begin position="33"/>
        <end position="68"/>
    </location>
</feature>
<dbReference type="Ensembl" id="ENSOABT00000045024.2">
    <property type="protein sequence ID" value="ENSOABP00000043866.2"/>
    <property type="gene ID" value="ENSOABG00000019088.2"/>
</dbReference>
<dbReference type="SUPFAM" id="SSF52540">
    <property type="entry name" value="P-loop containing nucleoside triphosphate hydrolases"/>
    <property type="match status" value="1"/>
</dbReference>
<dbReference type="PANTHER" id="PTHR24221:SF402">
    <property type="entry name" value="IRON-SULFUR CLUSTERS TRANSPORTER ABCB7, MITOCHONDRIAL"/>
    <property type="match status" value="1"/>
</dbReference>
<dbReference type="CDD" id="cd18582">
    <property type="entry name" value="ABC_6TM_ATM1_ABCB7"/>
    <property type="match status" value="1"/>
</dbReference>
<keyword evidence="6 12" id="KW-1133">Transmembrane helix</keyword>
<proteinExistence type="predicted"/>
<evidence type="ECO:0000256" key="1">
    <source>
        <dbReference type="ARBA" id="ARBA00004225"/>
    </source>
</evidence>
<comment type="subcellular location">
    <subcellularLocation>
        <location evidence="1">Mitochondrion membrane</location>
        <topology evidence="1">Multi-pass membrane protein</topology>
    </subcellularLocation>
</comment>
<dbReference type="PROSITE" id="PS50929">
    <property type="entry name" value="ABC_TM1F"/>
    <property type="match status" value="1"/>
</dbReference>
<dbReference type="GO" id="GO:0005743">
    <property type="term" value="C:mitochondrial inner membrane"/>
    <property type="evidence" value="ECO:0007669"/>
    <property type="project" value="TreeGrafter"/>
</dbReference>
<dbReference type="PANTHER" id="PTHR24221">
    <property type="entry name" value="ATP-BINDING CASSETTE SUB-FAMILY B"/>
    <property type="match status" value="1"/>
</dbReference>
<keyword evidence="2" id="KW-0813">Transport</keyword>
<dbReference type="AlphaFoldDB" id="A0A668UW78"/>
<dbReference type="SMART" id="SM00382">
    <property type="entry name" value="AAA"/>
    <property type="match status" value="1"/>
</dbReference>
<organism evidence="15 16">
    <name type="scientific">Oreochromis aureus</name>
    <name type="common">Israeli tilapia</name>
    <name type="synonym">Chromis aureus</name>
    <dbReference type="NCBI Taxonomy" id="47969"/>
    <lineage>
        <taxon>Eukaryota</taxon>
        <taxon>Metazoa</taxon>
        <taxon>Chordata</taxon>
        <taxon>Craniata</taxon>
        <taxon>Vertebrata</taxon>
        <taxon>Euteleostomi</taxon>
        <taxon>Actinopterygii</taxon>
        <taxon>Neopterygii</taxon>
        <taxon>Teleostei</taxon>
        <taxon>Neoteleostei</taxon>
        <taxon>Acanthomorphata</taxon>
        <taxon>Ovalentaria</taxon>
        <taxon>Cichlomorphae</taxon>
        <taxon>Cichliformes</taxon>
        <taxon>Cichlidae</taxon>
        <taxon>African cichlids</taxon>
        <taxon>Pseudocrenilabrinae</taxon>
        <taxon>Oreochromini</taxon>
        <taxon>Oreochromis</taxon>
    </lineage>
</organism>
<dbReference type="PROSITE" id="PS50893">
    <property type="entry name" value="ABC_TRANSPORTER_2"/>
    <property type="match status" value="1"/>
</dbReference>
<evidence type="ECO:0000256" key="2">
    <source>
        <dbReference type="ARBA" id="ARBA00022448"/>
    </source>
</evidence>
<feature type="domain" description="ABC transmembrane type-1" evidence="14">
    <location>
        <begin position="134"/>
        <end position="337"/>
    </location>
</feature>
<dbReference type="FunFam" id="3.40.50.300:FF:000186">
    <property type="entry name" value="ATP-binding cassette sub-family B member 7, mitochondrial"/>
    <property type="match status" value="1"/>
</dbReference>